<reference evidence="3" key="2">
    <citation type="submission" date="2015-01" db="EMBL/GenBank/DDBJ databases">
        <title>Evolutionary Origins and Diversification of the Mycorrhizal Mutualists.</title>
        <authorList>
            <consortium name="DOE Joint Genome Institute"/>
            <consortium name="Mycorrhizal Genomics Consortium"/>
            <person name="Kohler A."/>
            <person name="Kuo A."/>
            <person name="Nagy L.G."/>
            <person name="Floudas D."/>
            <person name="Copeland A."/>
            <person name="Barry K.W."/>
            <person name="Cichocki N."/>
            <person name="Veneault-Fourrey C."/>
            <person name="LaButti K."/>
            <person name="Lindquist E.A."/>
            <person name="Lipzen A."/>
            <person name="Lundell T."/>
            <person name="Morin E."/>
            <person name="Murat C."/>
            <person name="Riley R."/>
            <person name="Ohm R."/>
            <person name="Sun H."/>
            <person name="Tunlid A."/>
            <person name="Henrissat B."/>
            <person name="Grigoriev I.V."/>
            <person name="Hibbett D.S."/>
            <person name="Martin F."/>
        </authorList>
    </citation>
    <scope>NUCLEOTIDE SEQUENCE [LARGE SCALE GENOMIC DNA]</scope>
    <source>
        <strain evidence="3">Foug A</strain>
    </source>
</reference>
<keyword evidence="3" id="KW-1185">Reference proteome</keyword>
<dbReference type="InParanoid" id="A0A0C2YPH8"/>
<dbReference type="AlphaFoldDB" id="A0A0C2YPH8"/>
<evidence type="ECO:0000313" key="3">
    <source>
        <dbReference type="Proteomes" id="UP000053989"/>
    </source>
</evidence>
<evidence type="ECO:0000313" key="2">
    <source>
        <dbReference type="EMBL" id="KIM51608.1"/>
    </source>
</evidence>
<dbReference type="EMBL" id="KN822249">
    <property type="protein sequence ID" value="KIM51608.1"/>
    <property type="molecule type" value="Genomic_DNA"/>
</dbReference>
<organism evidence="2 3">
    <name type="scientific">Scleroderma citrinum Foug A</name>
    <dbReference type="NCBI Taxonomy" id="1036808"/>
    <lineage>
        <taxon>Eukaryota</taxon>
        <taxon>Fungi</taxon>
        <taxon>Dikarya</taxon>
        <taxon>Basidiomycota</taxon>
        <taxon>Agaricomycotina</taxon>
        <taxon>Agaricomycetes</taxon>
        <taxon>Agaricomycetidae</taxon>
        <taxon>Boletales</taxon>
        <taxon>Sclerodermatineae</taxon>
        <taxon>Sclerodermataceae</taxon>
        <taxon>Scleroderma</taxon>
    </lineage>
</organism>
<reference evidence="2 3" key="1">
    <citation type="submission" date="2014-04" db="EMBL/GenBank/DDBJ databases">
        <authorList>
            <consortium name="DOE Joint Genome Institute"/>
            <person name="Kuo A."/>
            <person name="Kohler A."/>
            <person name="Nagy L.G."/>
            <person name="Floudas D."/>
            <person name="Copeland A."/>
            <person name="Barry K.W."/>
            <person name="Cichocki N."/>
            <person name="Veneault-Fourrey C."/>
            <person name="LaButti K."/>
            <person name="Lindquist E.A."/>
            <person name="Lipzen A."/>
            <person name="Lundell T."/>
            <person name="Morin E."/>
            <person name="Murat C."/>
            <person name="Sun H."/>
            <person name="Tunlid A."/>
            <person name="Henrissat B."/>
            <person name="Grigoriev I.V."/>
            <person name="Hibbett D.S."/>
            <person name="Martin F."/>
            <person name="Nordberg H.P."/>
            <person name="Cantor M.N."/>
            <person name="Hua S.X."/>
        </authorList>
    </citation>
    <scope>NUCLEOTIDE SEQUENCE [LARGE SCALE GENOMIC DNA]</scope>
    <source>
        <strain evidence="2 3">Foug A</strain>
    </source>
</reference>
<evidence type="ECO:0000256" key="1">
    <source>
        <dbReference type="SAM" id="MobiDB-lite"/>
    </source>
</evidence>
<protein>
    <submittedName>
        <fullName evidence="2">Uncharacterized protein</fullName>
    </submittedName>
</protein>
<proteinExistence type="predicted"/>
<dbReference type="HOGENOM" id="CLU_2623423_0_0_1"/>
<feature type="region of interest" description="Disordered" evidence="1">
    <location>
        <begin position="46"/>
        <end position="78"/>
    </location>
</feature>
<dbReference type="Proteomes" id="UP000053989">
    <property type="component" value="Unassembled WGS sequence"/>
</dbReference>
<feature type="compositionally biased region" description="Polar residues" evidence="1">
    <location>
        <begin position="63"/>
        <end position="78"/>
    </location>
</feature>
<feature type="compositionally biased region" description="Basic and acidic residues" evidence="1">
    <location>
        <begin position="51"/>
        <end position="62"/>
    </location>
</feature>
<sequence>MMSTWTVCPRIGRGIYGLDNGLLFLYYRTLSLANIPRSTFHSTHLPNVFRRGTDSGGRRTDHNMPSIQQASGVQSSRS</sequence>
<accession>A0A0C2YPH8</accession>
<gene>
    <name evidence="2" type="ORF">SCLCIDRAFT_623737</name>
</gene>
<name>A0A0C2YPH8_9AGAM</name>